<evidence type="ECO:0000313" key="2">
    <source>
        <dbReference type="EMBL" id="KAL2795434.1"/>
    </source>
</evidence>
<dbReference type="EMBL" id="JBFTWV010000035">
    <property type="protein sequence ID" value="KAL2795434.1"/>
    <property type="molecule type" value="Genomic_DNA"/>
</dbReference>
<organism evidence="2 3">
    <name type="scientific">Aspergillus keveii</name>
    <dbReference type="NCBI Taxonomy" id="714993"/>
    <lineage>
        <taxon>Eukaryota</taxon>
        <taxon>Fungi</taxon>
        <taxon>Dikarya</taxon>
        <taxon>Ascomycota</taxon>
        <taxon>Pezizomycotina</taxon>
        <taxon>Eurotiomycetes</taxon>
        <taxon>Eurotiomycetidae</taxon>
        <taxon>Eurotiales</taxon>
        <taxon>Aspergillaceae</taxon>
        <taxon>Aspergillus</taxon>
        <taxon>Aspergillus subgen. Nidulantes</taxon>
    </lineage>
</organism>
<feature type="transmembrane region" description="Helical" evidence="1">
    <location>
        <begin position="6"/>
        <end position="29"/>
    </location>
</feature>
<keyword evidence="1" id="KW-1133">Transmembrane helix</keyword>
<accession>A0ABR4G9V6</accession>
<keyword evidence="3" id="KW-1185">Reference proteome</keyword>
<keyword evidence="1" id="KW-0472">Membrane</keyword>
<protein>
    <recommendedName>
        <fullName evidence="4">Secreted protein</fullName>
    </recommendedName>
</protein>
<keyword evidence="1" id="KW-0812">Transmembrane</keyword>
<dbReference type="Proteomes" id="UP001610563">
    <property type="component" value="Unassembled WGS sequence"/>
</dbReference>
<evidence type="ECO:0000313" key="3">
    <source>
        <dbReference type="Proteomes" id="UP001610563"/>
    </source>
</evidence>
<reference evidence="2 3" key="1">
    <citation type="submission" date="2024-07" db="EMBL/GenBank/DDBJ databases">
        <title>Section-level genome sequencing and comparative genomics of Aspergillus sections Usti and Cavernicolus.</title>
        <authorList>
            <consortium name="Lawrence Berkeley National Laboratory"/>
            <person name="Nybo J.L."/>
            <person name="Vesth T.C."/>
            <person name="Theobald S."/>
            <person name="Frisvad J.C."/>
            <person name="Larsen T.O."/>
            <person name="Kjaerboelling I."/>
            <person name="Rothschild-Mancinelli K."/>
            <person name="Lyhne E.K."/>
            <person name="Kogle M.E."/>
            <person name="Barry K."/>
            <person name="Clum A."/>
            <person name="Na H."/>
            <person name="Ledsgaard L."/>
            <person name="Lin J."/>
            <person name="Lipzen A."/>
            <person name="Kuo A."/>
            <person name="Riley R."/>
            <person name="Mondo S."/>
            <person name="Labutti K."/>
            <person name="Haridas S."/>
            <person name="Pangalinan J."/>
            <person name="Salamov A.A."/>
            <person name="Simmons B.A."/>
            <person name="Magnuson J.K."/>
            <person name="Chen J."/>
            <person name="Drula E."/>
            <person name="Henrissat B."/>
            <person name="Wiebenga A."/>
            <person name="Lubbers R.J."/>
            <person name="Gomes A.C."/>
            <person name="Makela M.R."/>
            <person name="Stajich J."/>
            <person name="Grigoriev I.V."/>
            <person name="Mortensen U.H."/>
            <person name="De Vries R.P."/>
            <person name="Baker S.E."/>
            <person name="Andersen M.R."/>
        </authorList>
    </citation>
    <scope>NUCLEOTIDE SEQUENCE [LARGE SCALE GENOMIC DNA]</scope>
    <source>
        <strain evidence="2 3">CBS 209.92</strain>
    </source>
</reference>
<evidence type="ECO:0000256" key="1">
    <source>
        <dbReference type="SAM" id="Phobius"/>
    </source>
</evidence>
<evidence type="ECO:0008006" key="4">
    <source>
        <dbReference type="Google" id="ProtNLM"/>
    </source>
</evidence>
<gene>
    <name evidence="2" type="ORF">BJX66DRAFT_302070</name>
</gene>
<sequence>MQASDIIKYIVVPVIAVLVGASVVVIICIRHRRKQKRLDIEQQRLQQTFAIPWNPAAQQPIYHMKHQSLQKEANLHQQPSGGMGIQSYVTAQYPNPVTRGGPPGYYAPVVHGQQ</sequence>
<comment type="caution">
    <text evidence="2">The sequence shown here is derived from an EMBL/GenBank/DDBJ whole genome shotgun (WGS) entry which is preliminary data.</text>
</comment>
<proteinExistence type="predicted"/>
<name>A0ABR4G9V6_9EURO</name>